<feature type="region of interest" description="Disordered" evidence="1">
    <location>
        <begin position="68"/>
        <end position="88"/>
    </location>
</feature>
<protein>
    <submittedName>
        <fullName evidence="3">Uncharacterized protein</fullName>
    </submittedName>
</protein>
<evidence type="ECO:0000256" key="2">
    <source>
        <dbReference type="SAM" id="Phobius"/>
    </source>
</evidence>
<dbReference type="Proteomes" id="UP000540989">
    <property type="component" value="Unassembled WGS sequence"/>
</dbReference>
<dbReference type="RefSeq" id="WP_184223050.1">
    <property type="nucleotide sequence ID" value="NZ_JACHIP010000016.1"/>
</dbReference>
<name>A0A7W7ZK22_9BACT</name>
<keyword evidence="2" id="KW-1133">Transmembrane helix</keyword>
<accession>A0A7W7ZK22</accession>
<comment type="caution">
    <text evidence="3">The sequence shown here is derived from an EMBL/GenBank/DDBJ whole genome shotgun (WGS) entry which is preliminary data.</text>
</comment>
<keyword evidence="2" id="KW-0812">Transmembrane</keyword>
<organism evidence="3 4">
    <name type="scientific">Granulicella aggregans</name>
    <dbReference type="NCBI Taxonomy" id="474949"/>
    <lineage>
        <taxon>Bacteria</taxon>
        <taxon>Pseudomonadati</taxon>
        <taxon>Acidobacteriota</taxon>
        <taxon>Terriglobia</taxon>
        <taxon>Terriglobales</taxon>
        <taxon>Acidobacteriaceae</taxon>
        <taxon>Granulicella</taxon>
    </lineage>
</organism>
<dbReference type="EMBL" id="JACHIP010000016">
    <property type="protein sequence ID" value="MBB5060641.1"/>
    <property type="molecule type" value="Genomic_DNA"/>
</dbReference>
<sequence length="88" mass="9585">MTFPRWFGESWQGHVGGIGVRAPDISSLLLILAVLAIVLYRFIRVSATEQLASSELEAARTVQQLLIPASNPPPWASSSKAPTCPRVR</sequence>
<keyword evidence="4" id="KW-1185">Reference proteome</keyword>
<dbReference type="AlphaFoldDB" id="A0A7W7ZK22"/>
<keyword evidence="2" id="KW-0472">Membrane</keyword>
<evidence type="ECO:0000313" key="4">
    <source>
        <dbReference type="Proteomes" id="UP000540989"/>
    </source>
</evidence>
<evidence type="ECO:0000313" key="3">
    <source>
        <dbReference type="EMBL" id="MBB5060641.1"/>
    </source>
</evidence>
<proteinExistence type="predicted"/>
<evidence type="ECO:0000256" key="1">
    <source>
        <dbReference type="SAM" id="MobiDB-lite"/>
    </source>
</evidence>
<reference evidence="3 4" key="1">
    <citation type="submission" date="2020-08" db="EMBL/GenBank/DDBJ databases">
        <title>Genomic Encyclopedia of Type Strains, Phase IV (KMG-V): Genome sequencing to study the core and pangenomes of soil and plant-associated prokaryotes.</title>
        <authorList>
            <person name="Whitman W."/>
        </authorList>
    </citation>
    <scope>NUCLEOTIDE SEQUENCE [LARGE SCALE GENOMIC DNA]</scope>
    <source>
        <strain evidence="3 4">M8UP14</strain>
    </source>
</reference>
<feature type="transmembrane region" description="Helical" evidence="2">
    <location>
        <begin position="25"/>
        <end position="43"/>
    </location>
</feature>
<gene>
    <name evidence="3" type="ORF">HDF16_005377</name>
</gene>